<name>A0A2M7B8C7_9BACT</name>
<gene>
    <name evidence="2" type="ORF">COS59_00210</name>
</gene>
<feature type="non-terminal residue" evidence="2">
    <location>
        <position position="1"/>
    </location>
</feature>
<keyword evidence="2" id="KW-0238">DNA-binding</keyword>
<proteinExistence type="predicted"/>
<comment type="caution">
    <text evidence="2">The sequence shown here is derived from an EMBL/GenBank/DDBJ whole genome shotgun (WGS) entry which is preliminary data.</text>
</comment>
<evidence type="ECO:0000259" key="1">
    <source>
        <dbReference type="Pfam" id="PF01709"/>
    </source>
</evidence>
<dbReference type="InterPro" id="IPR026564">
    <property type="entry name" value="Transcrip_reg_TACO1-like_dom3"/>
</dbReference>
<dbReference type="InterPro" id="IPR029072">
    <property type="entry name" value="YebC-like"/>
</dbReference>
<dbReference type="AlphaFoldDB" id="A0A2M7B8C7"/>
<dbReference type="PANTHER" id="PTHR12532">
    <property type="entry name" value="TRANSLATIONAL ACTIVATOR OF CYTOCHROME C OXIDASE 1"/>
    <property type="match status" value="1"/>
</dbReference>
<dbReference type="EMBL" id="PEVH01000005">
    <property type="protein sequence ID" value="PIU99364.1"/>
    <property type="molecule type" value="Genomic_DNA"/>
</dbReference>
<dbReference type="InterPro" id="IPR002876">
    <property type="entry name" value="Transcrip_reg_TACO1-like"/>
</dbReference>
<organism evidence="2 3">
    <name type="scientific">Candidatus Wolfebacteria bacterium CG03_land_8_20_14_0_80_36_15</name>
    <dbReference type="NCBI Taxonomy" id="1975067"/>
    <lineage>
        <taxon>Bacteria</taxon>
        <taxon>Candidatus Wolfeibacteriota</taxon>
    </lineage>
</organism>
<dbReference type="SUPFAM" id="SSF75625">
    <property type="entry name" value="YebC-like"/>
    <property type="match status" value="1"/>
</dbReference>
<evidence type="ECO:0000313" key="3">
    <source>
        <dbReference type="Proteomes" id="UP000230131"/>
    </source>
</evidence>
<dbReference type="Gene3D" id="3.30.70.980">
    <property type="match status" value="1"/>
</dbReference>
<dbReference type="GO" id="GO:0003677">
    <property type="term" value="F:DNA binding"/>
    <property type="evidence" value="ECO:0007669"/>
    <property type="project" value="UniProtKB-KW"/>
</dbReference>
<dbReference type="PANTHER" id="PTHR12532:SF0">
    <property type="entry name" value="TRANSLATIONAL ACTIVATOR OF CYTOCHROME C OXIDASE 1"/>
    <property type="match status" value="1"/>
</dbReference>
<reference evidence="3" key="1">
    <citation type="submission" date="2017-09" db="EMBL/GenBank/DDBJ databases">
        <title>Depth-based differentiation of microbial function through sediment-hosted aquifers and enrichment of novel symbionts in the deep terrestrial subsurface.</title>
        <authorList>
            <person name="Probst A.J."/>
            <person name="Ladd B."/>
            <person name="Jarett J.K."/>
            <person name="Geller-Mcgrath D.E."/>
            <person name="Sieber C.M.K."/>
            <person name="Emerson J.B."/>
            <person name="Anantharaman K."/>
            <person name="Thomas B.C."/>
            <person name="Malmstrom R."/>
            <person name="Stieglmeier M."/>
            <person name="Klingl A."/>
            <person name="Woyke T."/>
            <person name="Ryan C.M."/>
            <person name="Banfield J.F."/>
        </authorList>
    </citation>
    <scope>NUCLEOTIDE SEQUENCE [LARGE SCALE GENOMIC DNA]</scope>
</reference>
<feature type="domain" description="TACO1/YebC-like second and third" evidence="1">
    <location>
        <begin position="2"/>
        <end position="45"/>
    </location>
</feature>
<sequence length="85" mass="9562">AGCAILIEAISDNKNRTMAEIKRVLNENSSKLAAPGSVMWAFEKTPEGWQAKFKQSLEPTGLEKIKKLIEDLENQDEVQKVYINI</sequence>
<evidence type="ECO:0000313" key="2">
    <source>
        <dbReference type="EMBL" id="PIU99364.1"/>
    </source>
</evidence>
<dbReference type="InterPro" id="IPR048300">
    <property type="entry name" value="TACO1_YebC-like_2nd/3rd_dom"/>
</dbReference>
<dbReference type="Proteomes" id="UP000230131">
    <property type="component" value="Unassembled WGS sequence"/>
</dbReference>
<accession>A0A2M7B8C7</accession>
<dbReference type="Pfam" id="PF01709">
    <property type="entry name" value="Transcrip_reg"/>
    <property type="match status" value="1"/>
</dbReference>
<protein>
    <submittedName>
        <fullName evidence="2">YebC/PmpR family DNA-binding transcriptional regulator</fullName>
    </submittedName>
</protein>